<dbReference type="GO" id="GO:0015421">
    <property type="term" value="F:ABC-type oligopeptide transporter activity"/>
    <property type="evidence" value="ECO:0007669"/>
    <property type="project" value="TreeGrafter"/>
</dbReference>
<keyword evidence="3" id="KW-0547">Nucleotide-binding</keyword>
<evidence type="ECO:0000313" key="12">
    <source>
        <dbReference type="Proteomes" id="UP000630353"/>
    </source>
</evidence>
<evidence type="ECO:0000256" key="5">
    <source>
        <dbReference type="ARBA" id="ARBA00022989"/>
    </source>
</evidence>
<dbReference type="PROSITE" id="PS50893">
    <property type="entry name" value="ABC_TRANSPORTER_2"/>
    <property type="match status" value="1"/>
</dbReference>
<dbReference type="InterPro" id="IPR036640">
    <property type="entry name" value="ABC1_TM_sf"/>
</dbReference>
<evidence type="ECO:0000256" key="1">
    <source>
        <dbReference type="ARBA" id="ARBA00004651"/>
    </source>
</evidence>
<comment type="function">
    <text evidence="7">Part of an ABC transporter complex. Transmembrane domains (TMD) form a pore in the inner membrane and the ATP-binding domain (NBD) is responsible for energy generation.</text>
</comment>
<evidence type="ECO:0000256" key="6">
    <source>
        <dbReference type="ARBA" id="ARBA00023136"/>
    </source>
</evidence>
<feature type="transmembrane region" description="Helical" evidence="8">
    <location>
        <begin position="191"/>
        <end position="209"/>
    </location>
</feature>
<organism evidence="11 12">
    <name type="scientific">Thalassobaculum fulvum</name>
    <dbReference type="NCBI Taxonomy" id="1633335"/>
    <lineage>
        <taxon>Bacteria</taxon>
        <taxon>Pseudomonadati</taxon>
        <taxon>Pseudomonadota</taxon>
        <taxon>Alphaproteobacteria</taxon>
        <taxon>Rhodospirillales</taxon>
        <taxon>Thalassobaculaceae</taxon>
        <taxon>Thalassobaculum</taxon>
    </lineage>
</organism>
<reference evidence="11" key="2">
    <citation type="submission" date="2020-09" db="EMBL/GenBank/DDBJ databases">
        <authorList>
            <person name="Sun Q."/>
            <person name="Kim S."/>
        </authorList>
    </citation>
    <scope>NUCLEOTIDE SEQUENCE</scope>
    <source>
        <strain evidence="11">KCTC 42651</strain>
    </source>
</reference>
<feature type="transmembrane region" description="Helical" evidence="8">
    <location>
        <begin position="89"/>
        <end position="110"/>
    </location>
</feature>
<feature type="transmembrane region" description="Helical" evidence="8">
    <location>
        <begin position="43"/>
        <end position="69"/>
    </location>
</feature>
<dbReference type="PANTHER" id="PTHR43394:SF1">
    <property type="entry name" value="ATP-BINDING CASSETTE SUB-FAMILY B MEMBER 10, MITOCHONDRIAL"/>
    <property type="match status" value="1"/>
</dbReference>
<dbReference type="InterPro" id="IPR039421">
    <property type="entry name" value="Type_1_exporter"/>
</dbReference>
<dbReference type="PROSITE" id="PS50929">
    <property type="entry name" value="ABC_TM1F"/>
    <property type="match status" value="1"/>
</dbReference>
<keyword evidence="5 8" id="KW-1133">Transmembrane helix</keyword>
<reference evidence="11" key="1">
    <citation type="journal article" date="2014" name="Int. J. Syst. Evol. Microbiol.">
        <title>Complete genome sequence of Corynebacterium casei LMG S-19264T (=DSM 44701T), isolated from a smear-ripened cheese.</title>
        <authorList>
            <consortium name="US DOE Joint Genome Institute (JGI-PGF)"/>
            <person name="Walter F."/>
            <person name="Albersmeier A."/>
            <person name="Kalinowski J."/>
            <person name="Ruckert C."/>
        </authorList>
    </citation>
    <scope>NUCLEOTIDE SEQUENCE</scope>
    <source>
        <strain evidence="11">KCTC 42651</strain>
    </source>
</reference>
<keyword evidence="6 8" id="KW-0472">Membrane</keyword>
<evidence type="ECO:0000259" key="10">
    <source>
        <dbReference type="PROSITE" id="PS50929"/>
    </source>
</evidence>
<feature type="transmembrane region" description="Helical" evidence="8">
    <location>
        <begin position="169"/>
        <end position="185"/>
    </location>
</feature>
<dbReference type="InterPro" id="IPR003593">
    <property type="entry name" value="AAA+_ATPase"/>
</dbReference>
<evidence type="ECO:0000256" key="4">
    <source>
        <dbReference type="ARBA" id="ARBA00022840"/>
    </source>
</evidence>
<dbReference type="Gene3D" id="3.40.50.300">
    <property type="entry name" value="P-loop containing nucleotide triphosphate hydrolases"/>
    <property type="match status" value="1"/>
</dbReference>
<dbReference type="InterPro" id="IPR027417">
    <property type="entry name" value="P-loop_NTPase"/>
</dbReference>
<keyword evidence="4 11" id="KW-0067">ATP-binding</keyword>
<protein>
    <submittedName>
        <fullName evidence="11">ABC transporter ATP-binding protein</fullName>
    </submittedName>
</protein>
<dbReference type="PROSITE" id="PS00211">
    <property type="entry name" value="ABC_TRANSPORTER_1"/>
    <property type="match status" value="1"/>
</dbReference>
<dbReference type="AlphaFoldDB" id="A0A918XT97"/>
<dbReference type="InterPro" id="IPR017871">
    <property type="entry name" value="ABC_transporter-like_CS"/>
</dbReference>
<accession>A0A918XT97</accession>
<dbReference type="GO" id="GO:0005886">
    <property type="term" value="C:plasma membrane"/>
    <property type="evidence" value="ECO:0007669"/>
    <property type="project" value="UniProtKB-SubCell"/>
</dbReference>
<gene>
    <name evidence="11" type="primary">bapA</name>
    <name evidence="11" type="ORF">GCM10017083_29460</name>
</gene>
<name>A0A918XT97_9PROT</name>
<dbReference type="RefSeq" id="WP_229837139.1">
    <property type="nucleotide sequence ID" value="NZ_BMZS01000006.1"/>
</dbReference>
<feature type="domain" description="ABC transporter" evidence="9">
    <location>
        <begin position="372"/>
        <end position="625"/>
    </location>
</feature>
<evidence type="ECO:0000313" key="11">
    <source>
        <dbReference type="EMBL" id="GHD53130.1"/>
    </source>
</evidence>
<proteinExistence type="predicted"/>
<evidence type="ECO:0000256" key="3">
    <source>
        <dbReference type="ARBA" id="ARBA00022741"/>
    </source>
</evidence>
<keyword evidence="2 8" id="KW-0812">Transmembrane</keyword>
<dbReference type="Pfam" id="PF00664">
    <property type="entry name" value="ABC_membrane"/>
    <property type="match status" value="1"/>
</dbReference>
<dbReference type="Proteomes" id="UP000630353">
    <property type="component" value="Unassembled WGS sequence"/>
</dbReference>
<keyword evidence="12" id="KW-1185">Reference proteome</keyword>
<dbReference type="SUPFAM" id="SSF52540">
    <property type="entry name" value="P-loop containing nucleoside triphosphate hydrolases"/>
    <property type="match status" value="1"/>
</dbReference>
<dbReference type="GO" id="GO:0016887">
    <property type="term" value="F:ATP hydrolysis activity"/>
    <property type="evidence" value="ECO:0007669"/>
    <property type="project" value="InterPro"/>
</dbReference>
<dbReference type="GO" id="GO:0005524">
    <property type="term" value="F:ATP binding"/>
    <property type="evidence" value="ECO:0007669"/>
    <property type="project" value="UniProtKB-KW"/>
</dbReference>
<dbReference type="Gene3D" id="1.20.1560.10">
    <property type="entry name" value="ABC transporter type 1, transmembrane domain"/>
    <property type="match status" value="1"/>
</dbReference>
<evidence type="ECO:0000259" key="9">
    <source>
        <dbReference type="PROSITE" id="PS50893"/>
    </source>
</evidence>
<dbReference type="FunFam" id="3.40.50.300:FF:000218">
    <property type="entry name" value="Multidrug ABC transporter ATP-binding protein"/>
    <property type="match status" value="1"/>
</dbReference>
<feature type="transmembrane region" description="Helical" evidence="8">
    <location>
        <begin position="277"/>
        <end position="297"/>
    </location>
</feature>
<dbReference type="SMART" id="SM00382">
    <property type="entry name" value="AAA"/>
    <property type="match status" value="1"/>
</dbReference>
<comment type="subcellular location">
    <subcellularLocation>
        <location evidence="1">Cell membrane</location>
        <topology evidence="1">Multi-pass membrane protein</topology>
    </subcellularLocation>
</comment>
<dbReference type="SUPFAM" id="SSF90123">
    <property type="entry name" value="ABC transporter transmembrane region"/>
    <property type="match status" value="1"/>
</dbReference>
<evidence type="ECO:0000256" key="8">
    <source>
        <dbReference type="SAM" id="Phobius"/>
    </source>
</evidence>
<dbReference type="Pfam" id="PF00005">
    <property type="entry name" value="ABC_tran"/>
    <property type="match status" value="1"/>
</dbReference>
<evidence type="ECO:0000256" key="7">
    <source>
        <dbReference type="ARBA" id="ARBA00024725"/>
    </source>
</evidence>
<sequence>MPVRRIVEWFEHRIDPLRPAGDPHPLTPPTSTWRILFGLVREIGWPLGLLVAASAAVSAVEVAIPWSIGRVVDLVAGDPANVANPWREVGVLVVLLVLVRPAITVLASLLRNQTIARNVSSLVRWRFHEYVAGHDVGFFQNDFVGRIASRVVQTGRSIRTLLRVLTDQLLYAVLFLAGTVIFLVYRSPLFALPVLCWIVLYALSLRLYLPRNRRAARRVAEAASVFTGRIVDGYSNYLTVRLFSGHAREDAHVRRSLEQAVERMGEQARYTTVQISWLSLLNGALIASGGIVGVLLWQAGRVSAGDVAAAMALLLQIHTLSRIAMFNLGDLFDAVGTLEDSVQALSKPQTVLDRPGAQPLAVTRGEIAFEAVRFDYGRERGAGQDGDGQDGDGQDGAGPAALNGVDLVVRPGERIGLVGPSGAGKSSLMMVLLRLYDLRSGRILIDGQDIAAVTQDSLRDAVAVVTQDPSLMHRSIRDNIGYGRPDATAAEIVAAARMARADDFITGLVDARGRRGYDAFVGERGVKLSGGQRQRLAVARALLKDAPILVLDEATSSLDSEAEAAIQESLKTLMAGKTVIVIAHRLSTIARMDRLVVMDRGRVVETGTHAELVARGGLYARLWERQSDGFLDLDALREDAAD</sequence>
<comment type="caution">
    <text evidence="11">The sequence shown here is derived from an EMBL/GenBank/DDBJ whole genome shotgun (WGS) entry which is preliminary data.</text>
</comment>
<dbReference type="EMBL" id="BMZS01000006">
    <property type="protein sequence ID" value="GHD53130.1"/>
    <property type="molecule type" value="Genomic_DNA"/>
</dbReference>
<feature type="domain" description="ABC transmembrane type-1" evidence="10">
    <location>
        <begin position="49"/>
        <end position="331"/>
    </location>
</feature>
<evidence type="ECO:0000256" key="2">
    <source>
        <dbReference type="ARBA" id="ARBA00022692"/>
    </source>
</evidence>
<dbReference type="InterPro" id="IPR011527">
    <property type="entry name" value="ABC1_TM_dom"/>
</dbReference>
<dbReference type="PANTHER" id="PTHR43394">
    <property type="entry name" value="ATP-DEPENDENT PERMEASE MDL1, MITOCHONDRIAL"/>
    <property type="match status" value="1"/>
</dbReference>
<dbReference type="InterPro" id="IPR003439">
    <property type="entry name" value="ABC_transporter-like_ATP-bd"/>
</dbReference>